<evidence type="ECO:0000256" key="2">
    <source>
        <dbReference type="ARBA" id="ARBA00022475"/>
    </source>
</evidence>
<evidence type="ECO:0000256" key="1">
    <source>
        <dbReference type="ARBA" id="ARBA00004651"/>
    </source>
</evidence>
<keyword evidence="5 6" id="KW-0472">Membrane</keyword>
<keyword evidence="2 6" id="KW-1003">Cell membrane</keyword>
<dbReference type="InterPro" id="IPR032816">
    <property type="entry name" value="VTT_dom"/>
</dbReference>
<comment type="subcellular location">
    <subcellularLocation>
        <location evidence="1 6">Cell membrane</location>
        <topology evidence="1 6">Multi-pass membrane protein</topology>
    </subcellularLocation>
</comment>
<organism evidence="8 9">
    <name type="scientific">Bacillus timonensis</name>
    <dbReference type="NCBI Taxonomy" id="1033734"/>
    <lineage>
        <taxon>Bacteria</taxon>
        <taxon>Bacillati</taxon>
        <taxon>Bacillota</taxon>
        <taxon>Bacilli</taxon>
        <taxon>Bacillales</taxon>
        <taxon>Bacillaceae</taxon>
        <taxon>Bacillus</taxon>
    </lineage>
</organism>
<feature type="transmembrane region" description="Helical" evidence="6">
    <location>
        <begin position="52"/>
        <end position="70"/>
    </location>
</feature>
<dbReference type="GO" id="GO:0005886">
    <property type="term" value="C:plasma membrane"/>
    <property type="evidence" value="ECO:0007669"/>
    <property type="project" value="UniProtKB-SubCell"/>
</dbReference>
<dbReference type="Proteomes" id="UP000306477">
    <property type="component" value="Unassembled WGS sequence"/>
</dbReference>
<dbReference type="PANTHER" id="PTHR12677">
    <property type="entry name" value="GOLGI APPARATUS MEMBRANE PROTEIN TVP38-RELATED"/>
    <property type="match status" value="1"/>
</dbReference>
<gene>
    <name evidence="8" type="ORF">E1I69_22660</name>
</gene>
<feature type="domain" description="VTT" evidence="7">
    <location>
        <begin position="33"/>
        <end position="151"/>
    </location>
</feature>
<dbReference type="PANTHER" id="PTHR12677:SF55">
    <property type="entry name" value="UNDECAPRENYL PHOSPHATE TRANSPORTER SAOUHSC_00901-RELATED"/>
    <property type="match status" value="1"/>
</dbReference>
<comment type="caution">
    <text evidence="8">The sequence shown here is derived from an EMBL/GenBank/DDBJ whole genome shotgun (WGS) entry which is preliminary data.</text>
</comment>
<keyword evidence="4 6" id="KW-1133">Transmembrane helix</keyword>
<protein>
    <recommendedName>
        <fullName evidence="6">TVP38/TMEM64 family membrane protein</fullName>
    </recommendedName>
</protein>
<dbReference type="AlphaFoldDB" id="A0A4S3PL41"/>
<keyword evidence="9" id="KW-1185">Reference proteome</keyword>
<dbReference type="OrthoDB" id="5471155at2"/>
<name>A0A4S3PL41_9BACI</name>
<feature type="transmembrane region" description="Helical" evidence="6">
    <location>
        <begin position="21"/>
        <end position="46"/>
    </location>
</feature>
<keyword evidence="3 6" id="KW-0812">Transmembrane</keyword>
<evidence type="ECO:0000256" key="4">
    <source>
        <dbReference type="ARBA" id="ARBA00022989"/>
    </source>
</evidence>
<evidence type="ECO:0000313" key="8">
    <source>
        <dbReference type="EMBL" id="THE09352.1"/>
    </source>
</evidence>
<reference evidence="8 9" key="1">
    <citation type="journal article" date="2019" name="Indoor Air">
        <title>Impacts of indoor surface finishes on bacterial viability.</title>
        <authorList>
            <person name="Hu J."/>
            <person name="Maamar S.B."/>
            <person name="Glawe A.J."/>
            <person name="Gottel N."/>
            <person name="Gilbert J.A."/>
            <person name="Hartmann E.M."/>
        </authorList>
    </citation>
    <scope>NUCLEOTIDE SEQUENCE [LARGE SCALE GENOMIC DNA]</scope>
    <source>
        <strain evidence="8 9">AF060A6</strain>
    </source>
</reference>
<proteinExistence type="inferred from homology"/>
<evidence type="ECO:0000313" key="9">
    <source>
        <dbReference type="Proteomes" id="UP000306477"/>
    </source>
</evidence>
<comment type="caution">
    <text evidence="6">Lacks conserved residue(s) required for the propagation of feature annotation.</text>
</comment>
<dbReference type="RefSeq" id="WP_136381794.1">
    <property type="nucleotide sequence ID" value="NZ_SLUB01000084.1"/>
</dbReference>
<sequence>MQDWLVEVLVTYKEVAVVISLLVNILISIFGVIPSVFITAANLLVFGFWKGTFISFLGETIGAILSFWLYRKGFKRVVGNKLNKYPLVSKLLNTRGKDAFLLILSLRLLPFIPSGLVTFASAVGTVSLIVFLFASSIGKIPALLIEAYSVDQVTNWTTEGKLILSILSLVGLIYIIRNISKNQKENK</sequence>
<comment type="similarity">
    <text evidence="6">Belongs to the TVP38/TMEM64 family.</text>
</comment>
<accession>A0A4S3PL41</accession>
<evidence type="ECO:0000256" key="6">
    <source>
        <dbReference type="RuleBase" id="RU366058"/>
    </source>
</evidence>
<evidence type="ECO:0000259" key="7">
    <source>
        <dbReference type="Pfam" id="PF09335"/>
    </source>
</evidence>
<dbReference type="Pfam" id="PF09335">
    <property type="entry name" value="VTT_dom"/>
    <property type="match status" value="1"/>
</dbReference>
<evidence type="ECO:0000256" key="5">
    <source>
        <dbReference type="ARBA" id="ARBA00023136"/>
    </source>
</evidence>
<feature type="transmembrane region" description="Helical" evidence="6">
    <location>
        <begin position="162"/>
        <end position="180"/>
    </location>
</feature>
<evidence type="ECO:0000256" key="3">
    <source>
        <dbReference type="ARBA" id="ARBA00022692"/>
    </source>
</evidence>
<dbReference type="EMBL" id="SLUB01000084">
    <property type="protein sequence ID" value="THE09352.1"/>
    <property type="molecule type" value="Genomic_DNA"/>
</dbReference>
<dbReference type="InterPro" id="IPR015414">
    <property type="entry name" value="TMEM64"/>
</dbReference>